<dbReference type="InterPro" id="IPR015168">
    <property type="entry name" value="SsuA/THI5"/>
</dbReference>
<organism evidence="3 4">
    <name type="scientific">Xylophilus rhododendri</name>
    <dbReference type="NCBI Taxonomy" id="2697032"/>
    <lineage>
        <taxon>Bacteria</taxon>
        <taxon>Pseudomonadati</taxon>
        <taxon>Pseudomonadota</taxon>
        <taxon>Betaproteobacteria</taxon>
        <taxon>Burkholderiales</taxon>
        <taxon>Xylophilus</taxon>
    </lineage>
</organism>
<name>A0A857J9Y2_9BURK</name>
<gene>
    <name evidence="3" type="ORF">GT347_18810</name>
</gene>
<keyword evidence="4" id="KW-1185">Reference proteome</keyword>
<dbReference type="KEGG" id="xyk:GT347_18810"/>
<dbReference type="EMBL" id="CP047650">
    <property type="protein sequence ID" value="QHI99849.1"/>
    <property type="molecule type" value="Genomic_DNA"/>
</dbReference>
<protein>
    <submittedName>
        <fullName evidence="3">ABC transporter substrate-binding protein</fullName>
    </submittedName>
</protein>
<sequence length="336" mass="36823">MLWHETKRRIKLALTGLACLWSCWLPQAAQAREKIVFLTGWTAQADYGGFYQAVAEGLYDKHGITVELREGGPGINASQLLAAKAVDFALVQSNDAVVNLRRAGAPVTAVAAFAQKNQQTLITHKGNGIASLADMKGKPIMISTGSATTFWPWLRAKYGFTDTQIRKFAFSLAPFLSDPNAIQQGFITSTEYLASQQKAETTSFLLADYGYASYGVLLVVPEDWVKNKPAAVQAFVDATAEGWSHFLYGNPEPAMALIKQRDPQMSDGLLKFARERLVSLQVVDDANTARLGIGAMSDQRWREHMDVLVQEGVFPAGTDTRGAYTLQFVNRGPTPK</sequence>
<dbReference type="AlphaFoldDB" id="A0A857J9Y2"/>
<dbReference type="SUPFAM" id="SSF53850">
    <property type="entry name" value="Periplasmic binding protein-like II"/>
    <property type="match status" value="1"/>
</dbReference>
<evidence type="ECO:0000259" key="2">
    <source>
        <dbReference type="Pfam" id="PF09084"/>
    </source>
</evidence>
<dbReference type="Gene3D" id="3.40.190.10">
    <property type="entry name" value="Periplasmic binding protein-like II"/>
    <property type="match status" value="2"/>
</dbReference>
<accession>A0A857J9Y2</accession>
<feature type="chain" id="PRO_5032336864" evidence="1">
    <location>
        <begin position="32"/>
        <end position="336"/>
    </location>
</feature>
<evidence type="ECO:0000256" key="1">
    <source>
        <dbReference type="SAM" id="SignalP"/>
    </source>
</evidence>
<feature type="domain" description="SsuA/THI5-like" evidence="2">
    <location>
        <begin position="46"/>
        <end position="252"/>
    </location>
</feature>
<evidence type="ECO:0000313" key="3">
    <source>
        <dbReference type="EMBL" id="QHI99849.1"/>
    </source>
</evidence>
<proteinExistence type="predicted"/>
<dbReference type="PANTHER" id="PTHR31528:SF3">
    <property type="entry name" value="THIAMINE BIOSYNTHESIS PROTEIN HI_0357-RELATED"/>
    <property type="match status" value="1"/>
</dbReference>
<keyword evidence="1" id="KW-0732">Signal</keyword>
<dbReference type="Proteomes" id="UP000464787">
    <property type="component" value="Chromosome"/>
</dbReference>
<dbReference type="InterPro" id="IPR027939">
    <property type="entry name" value="NMT1/THI5"/>
</dbReference>
<dbReference type="Pfam" id="PF09084">
    <property type="entry name" value="NMT1"/>
    <property type="match status" value="1"/>
</dbReference>
<dbReference type="RefSeq" id="WP_160553660.1">
    <property type="nucleotide sequence ID" value="NZ_CP047650.1"/>
</dbReference>
<evidence type="ECO:0000313" key="4">
    <source>
        <dbReference type="Proteomes" id="UP000464787"/>
    </source>
</evidence>
<feature type="signal peptide" evidence="1">
    <location>
        <begin position="1"/>
        <end position="31"/>
    </location>
</feature>
<reference evidence="3 4" key="1">
    <citation type="submission" date="2020-01" db="EMBL/GenBank/DDBJ databases">
        <title>Genome sequencing of strain KACC 21265.</title>
        <authorList>
            <person name="Heo J."/>
            <person name="Kim S.-J."/>
            <person name="Kim J.-S."/>
            <person name="Hong S.-B."/>
            <person name="Kwon S.-W."/>
        </authorList>
    </citation>
    <scope>NUCLEOTIDE SEQUENCE [LARGE SCALE GENOMIC DNA]</scope>
    <source>
        <strain evidence="3 4">KACC 21265</strain>
    </source>
</reference>
<dbReference type="PANTHER" id="PTHR31528">
    <property type="entry name" value="4-AMINO-5-HYDROXYMETHYL-2-METHYLPYRIMIDINE PHOSPHATE SYNTHASE THI11-RELATED"/>
    <property type="match status" value="1"/>
</dbReference>
<dbReference type="GO" id="GO:0009228">
    <property type="term" value="P:thiamine biosynthetic process"/>
    <property type="evidence" value="ECO:0007669"/>
    <property type="project" value="InterPro"/>
</dbReference>